<dbReference type="Pfam" id="PF16148">
    <property type="entry name" value="DUF4856"/>
    <property type="match status" value="1"/>
</dbReference>
<dbReference type="RefSeq" id="WP_222579609.1">
    <property type="nucleotide sequence ID" value="NZ_JAHVHU010000007.1"/>
</dbReference>
<dbReference type="EMBL" id="JAHVHU010000007">
    <property type="protein sequence ID" value="MBY5958076.1"/>
    <property type="molecule type" value="Genomic_DNA"/>
</dbReference>
<dbReference type="InterPro" id="IPR032331">
    <property type="entry name" value="DUF4856"/>
</dbReference>
<comment type="caution">
    <text evidence="1">The sequence shown here is derived from an EMBL/GenBank/DDBJ whole genome shotgun (WGS) entry which is preliminary data.</text>
</comment>
<gene>
    <name evidence="1" type="ORF">KUV50_08045</name>
</gene>
<evidence type="ECO:0000313" key="2">
    <source>
        <dbReference type="Proteomes" id="UP000753961"/>
    </source>
</evidence>
<sequence>MIRNHLLTLSLLILTGIFFTSCEKEPQNPAYEVPATYNFENVDYSGQTDRLGMLYELQAEIKKVASENKSLDKSQLLAMYTNDPDLAGWQGNYSESKQLKNKTFPAYQNIFTEILEDAADKSQNIQPATEGQAGVISNNTGDRSYYVNENGLEYAQFVAKGLMGALLYYQATAHYLGDEKINVDNTEVTPGKGTAMEHHWDESFGYWGVPTDFPLNTDGLHFWGAYTKGRSGHLGISQPLMDAYIKGRAAISAGDLSTRDEARKEIKTLWEKVAASSAIHYMNGSHTDYDDIGARLHQLSEGVGFIFALQFNDQRSANQDEIFDLIEKLGGSTNIEDLNLYQTSPEAILEVRDWLADRFDLEEKKEEL</sequence>
<proteinExistence type="predicted"/>
<organism evidence="1 2">
    <name type="scientific">Membranihabitans marinus</name>
    <dbReference type="NCBI Taxonomy" id="1227546"/>
    <lineage>
        <taxon>Bacteria</taxon>
        <taxon>Pseudomonadati</taxon>
        <taxon>Bacteroidota</taxon>
        <taxon>Saprospiria</taxon>
        <taxon>Saprospirales</taxon>
        <taxon>Saprospiraceae</taxon>
        <taxon>Membranihabitans</taxon>
    </lineage>
</organism>
<keyword evidence="2" id="KW-1185">Reference proteome</keyword>
<reference evidence="1" key="1">
    <citation type="submission" date="2021-06" db="EMBL/GenBank/DDBJ databases">
        <title>44 bacteria genomes isolated from Dapeng, Shenzhen.</title>
        <authorList>
            <person name="Zheng W."/>
            <person name="Yu S."/>
            <person name="Huang Y."/>
        </authorList>
    </citation>
    <scope>NUCLEOTIDE SEQUENCE</scope>
    <source>
        <strain evidence="1">DP5N28-2</strain>
    </source>
</reference>
<dbReference type="Proteomes" id="UP000753961">
    <property type="component" value="Unassembled WGS sequence"/>
</dbReference>
<name>A0A953LAZ5_9BACT</name>
<dbReference type="AlphaFoldDB" id="A0A953LAZ5"/>
<accession>A0A953LAZ5</accession>
<evidence type="ECO:0000313" key="1">
    <source>
        <dbReference type="EMBL" id="MBY5958076.1"/>
    </source>
</evidence>
<dbReference type="PROSITE" id="PS51257">
    <property type="entry name" value="PROKAR_LIPOPROTEIN"/>
    <property type="match status" value="1"/>
</dbReference>
<protein>
    <submittedName>
        <fullName evidence="1">DUF4856 domain-containing protein</fullName>
    </submittedName>
</protein>